<dbReference type="AlphaFoldDB" id="A0A6A5TUM6"/>
<evidence type="ECO:0000313" key="2">
    <source>
        <dbReference type="EMBL" id="KAF1952627.1"/>
    </source>
</evidence>
<proteinExistence type="predicted"/>
<gene>
    <name evidence="2" type="ORF">CC80DRAFT_495156</name>
</gene>
<organism evidence="2 3">
    <name type="scientific">Byssothecium circinans</name>
    <dbReference type="NCBI Taxonomy" id="147558"/>
    <lineage>
        <taxon>Eukaryota</taxon>
        <taxon>Fungi</taxon>
        <taxon>Dikarya</taxon>
        <taxon>Ascomycota</taxon>
        <taxon>Pezizomycotina</taxon>
        <taxon>Dothideomycetes</taxon>
        <taxon>Pleosporomycetidae</taxon>
        <taxon>Pleosporales</taxon>
        <taxon>Massarineae</taxon>
        <taxon>Massarinaceae</taxon>
        <taxon>Byssothecium</taxon>
    </lineage>
</organism>
<evidence type="ECO:0000256" key="1">
    <source>
        <dbReference type="SAM" id="MobiDB-lite"/>
    </source>
</evidence>
<reference evidence="2" key="1">
    <citation type="journal article" date="2020" name="Stud. Mycol.">
        <title>101 Dothideomycetes genomes: a test case for predicting lifestyles and emergence of pathogens.</title>
        <authorList>
            <person name="Haridas S."/>
            <person name="Albert R."/>
            <person name="Binder M."/>
            <person name="Bloem J."/>
            <person name="Labutti K."/>
            <person name="Salamov A."/>
            <person name="Andreopoulos B."/>
            <person name="Baker S."/>
            <person name="Barry K."/>
            <person name="Bills G."/>
            <person name="Bluhm B."/>
            <person name="Cannon C."/>
            <person name="Castanera R."/>
            <person name="Culley D."/>
            <person name="Daum C."/>
            <person name="Ezra D."/>
            <person name="Gonzalez J."/>
            <person name="Henrissat B."/>
            <person name="Kuo A."/>
            <person name="Liang C."/>
            <person name="Lipzen A."/>
            <person name="Lutzoni F."/>
            <person name="Magnuson J."/>
            <person name="Mondo S."/>
            <person name="Nolan M."/>
            <person name="Ohm R."/>
            <person name="Pangilinan J."/>
            <person name="Park H.-J."/>
            <person name="Ramirez L."/>
            <person name="Alfaro M."/>
            <person name="Sun H."/>
            <person name="Tritt A."/>
            <person name="Yoshinaga Y."/>
            <person name="Zwiers L.-H."/>
            <person name="Turgeon B."/>
            <person name="Goodwin S."/>
            <person name="Spatafora J."/>
            <person name="Crous P."/>
            <person name="Grigoriev I."/>
        </authorList>
    </citation>
    <scope>NUCLEOTIDE SEQUENCE</scope>
    <source>
        <strain evidence="2">CBS 675.92</strain>
    </source>
</reference>
<dbReference type="EMBL" id="ML977009">
    <property type="protein sequence ID" value="KAF1952627.1"/>
    <property type="molecule type" value="Genomic_DNA"/>
</dbReference>
<feature type="compositionally biased region" description="Basic and acidic residues" evidence="1">
    <location>
        <begin position="1"/>
        <end position="10"/>
    </location>
</feature>
<dbReference type="Proteomes" id="UP000800035">
    <property type="component" value="Unassembled WGS sequence"/>
</dbReference>
<evidence type="ECO:0000313" key="3">
    <source>
        <dbReference type="Proteomes" id="UP000800035"/>
    </source>
</evidence>
<keyword evidence="3" id="KW-1185">Reference proteome</keyword>
<accession>A0A6A5TUM6</accession>
<name>A0A6A5TUM6_9PLEO</name>
<sequence>MHYETTHPDESTTDSSFATVATPPPQHEPLQDFCGYYRLNMTIPPANQGLGWITGSSRPNKPDNFVDFLLAPLTNEHALHSRHCNMRRLLETGVLIAISDSRKVMHRLPISAPPTHSPSR</sequence>
<feature type="region of interest" description="Disordered" evidence="1">
    <location>
        <begin position="1"/>
        <end position="26"/>
    </location>
</feature>
<protein>
    <submittedName>
        <fullName evidence="2">Uncharacterized protein</fullName>
    </submittedName>
</protein>